<name>A0ABV7TAV6_9GAMM</name>
<accession>A0ABV7TAV6</accession>
<protein>
    <submittedName>
        <fullName evidence="3">SDR family NAD(P)-dependent oxidoreductase</fullName>
        <ecNumber evidence="3">1.1.1.-</ecNumber>
    </submittedName>
</protein>
<dbReference type="InterPro" id="IPR002347">
    <property type="entry name" value="SDR_fam"/>
</dbReference>
<dbReference type="PANTHER" id="PTHR42760:SF135">
    <property type="entry name" value="BLL7886 PROTEIN"/>
    <property type="match status" value="1"/>
</dbReference>
<dbReference type="GO" id="GO:0016491">
    <property type="term" value="F:oxidoreductase activity"/>
    <property type="evidence" value="ECO:0007669"/>
    <property type="project" value="UniProtKB-KW"/>
</dbReference>
<evidence type="ECO:0000256" key="1">
    <source>
        <dbReference type="ARBA" id="ARBA00006484"/>
    </source>
</evidence>
<comment type="similarity">
    <text evidence="1">Belongs to the short-chain dehydrogenases/reductases (SDR) family.</text>
</comment>
<dbReference type="EC" id="1.1.1.-" evidence="3"/>
<reference evidence="4" key="1">
    <citation type="journal article" date="2019" name="Int. J. Syst. Evol. Microbiol.">
        <title>The Global Catalogue of Microorganisms (GCM) 10K type strain sequencing project: providing services to taxonomists for standard genome sequencing and annotation.</title>
        <authorList>
            <consortium name="The Broad Institute Genomics Platform"/>
            <consortium name="The Broad Institute Genome Sequencing Center for Infectious Disease"/>
            <person name="Wu L."/>
            <person name="Ma J."/>
        </authorList>
    </citation>
    <scope>NUCLEOTIDE SEQUENCE [LARGE SCALE GENOMIC DNA]</scope>
    <source>
        <strain evidence="4">KCTC 42447</strain>
    </source>
</reference>
<dbReference type="PANTHER" id="PTHR42760">
    <property type="entry name" value="SHORT-CHAIN DEHYDROGENASES/REDUCTASES FAMILY MEMBER"/>
    <property type="match status" value="1"/>
</dbReference>
<sequence length="256" mass="26706">MNPPSFRLDGRVALVTGASSGLGQHFAGTLARAGARVAICARRSDRLTALAQMLEQAGAQVLAVPVDVTDPASVRAAFDRVEQGLGTVEVVVNNAGITATGSLLETDSQAWDEVLDTNLGGSYIVAREGARRLVRAERSGSIINVASILGLRVAGGTSAYATSKAGLIQLSKAMALELARHEIRVNALAPGYVETDLNRDFLASEAGQRLISRIPQRRVATPEDLDGALLLLASDAGRYITGTVIPVDGGHLISSL</sequence>
<dbReference type="EMBL" id="JBHRXZ010000027">
    <property type="protein sequence ID" value="MFC3609412.1"/>
    <property type="molecule type" value="Genomic_DNA"/>
</dbReference>
<evidence type="ECO:0000259" key="2">
    <source>
        <dbReference type="SMART" id="SM00822"/>
    </source>
</evidence>
<dbReference type="PRINTS" id="PR00080">
    <property type="entry name" value="SDRFAMILY"/>
</dbReference>
<dbReference type="InterPro" id="IPR020904">
    <property type="entry name" value="Sc_DH/Rdtase_CS"/>
</dbReference>
<dbReference type="NCBIfam" id="NF005559">
    <property type="entry name" value="PRK07231.1"/>
    <property type="match status" value="1"/>
</dbReference>
<dbReference type="RefSeq" id="WP_386366977.1">
    <property type="nucleotide sequence ID" value="NZ_JBHRXZ010000027.1"/>
</dbReference>
<dbReference type="PRINTS" id="PR00081">
    <property type="entry name" value="GDHRDH"/>
</dbReference>
<dbReference type="SMART" id="SM00822">
    <property type="entry name" value="PKS_KR"/>
    <property type="match status" value="1"/>
</dbReference>
<organism evidence="3 4">
    <name type="scientific">Stutzerimonas tarimensis</name>
    <dbReference type="NCBI Taxonomy" id="1507735"/>
    <lineage>
        <taxon>Bacteria</taxon>
        <taxon>Pseudomonadati</taxon>
        <taxon>Pseudomonadota</taxon>
        <taxon>Gammaproteobacteria</taxon>
        <taxon>Pseudomonadales</taxon>
        <taxon>Pseudomonadaceae</taxon>
        <taxon>Stutzerimonas</taxon>
    </lineage>
</organism>
<dbReference type="Pfam" id="PF13561">
    <property type="entry name" value="adh_short_C2"/>
    <property type="match status" value="1"/>
</dbReference>
<keyword evidence="4" id="KW-1185">Reference proteome</keyword>
<gene>
    <name evidence="3" type="ORF">ACFOMF_16675</name>
</gene>
<keyword evidence="3" id="KW-0560">Oxidoreductase</keyword>
<dbReference type="Proteomes" id="UP001595630">
    <property type="component" value="Unassembled WGS sequence"/>
</dbReference>
<dbReference type="PROSITE" id="PS00061">
    <property type="entry name" value="ADH_SHORT"/>
    <property type="match status" value="1"/>
</dbReference>
<feature type="domain" description="Ketoreductase" evidence="2">
    <location>
        <begin position="11"/>
        <end position="191"/>
    </location>
</feature>
<dbReference type="Gene3D" id="3.40.50.720">
    <property type="entry name" value="NAD(P)-binding Rossmann-like Domain"/>
    <property type="match status" value="1"/>
</dbReference>
<evidence type="ECO:0000313" key="4">
    <source>
        <dbReference type="Proteomes" id="UP001595630"/>
    </source>
</evidence>
<dbReference type="InterPro" id="IPR036291">
    <property type="entry name" value="NAD(P)-bd_dom_sf"/>
</dbReference>
<dbReference type="SUPFAM" id="SSF51735">
    <property type="entry name" value="NAD(P)-binding Rossmann-fold domains"/>
    <property type="match status" value="1"/>
</dbReference>
<comment type="caution">
    <text evidence="3">The sequence shown here is derived from an EMBL/GenBank/DDBJ whole genome shotgun (WGS) entry which is preliminary data.</text>
</comment>
<proteinExistence type="inferred from homology"/>
<evidence type="ECO:0000313" key="3">
    <source>
        <dbReference type="EMBL" id="MFC3609412.1"/>
    </source>
</evidence>
<dbReference type="InterPro" id="IPR057326">
    <property type="entry name" value="KR_dom"/>
</dbReference>